<comment type="subcellular location">
    <subcellularLocation>
        <location evidence="1">Cell membrane</location>
        <topology evidence="1">Multi-pass membrane protein</topology>
    </subcellularLocation>
</comment>
<evidence type="ECO:0000313" key="10">
    <source>
        <dbReference type="Proteomes" id="UP000067448"/>
    </source>
</evidence>
<keyword evidence="3 7" id="KW-0812">Transmembrane</keyword>
<feature type="transmembrane region" description="Helical" evidence="7">
    <location>
        <begin position="101"/>
        <end position="119"/>
    </location>
</feature>
<evidence type="ECO:0000256" key="4">
    <source>
        <dbReference type="ARBA" id="ARBA00022989"/>
    </source>
</evidence>
<evidence type="ECO:0000259" key="8">
    <source>
        <dbReference type="Pfam" id="PF06271"/>
    </source>
</evidence>
<dbReference type="InterPro" id="IPR051791">
    <property type="entry name" value="Pra-immunoreactive"/>
</dbReference>
<protein>
    <submittedName>
        <fullName evidence="9">RDD family protein</fullName>
    </submittedName>
</protein>
<dbReference type="AlphaFoldDB" id="A0A100JTK2"/>
<dbReference type="Proteomes" id="UP000067448">
    <property type="component" value="Unassembled WGS sequence"/>
</dbReference>
<reference evidence="10" key="3">
    <citation type="submission" date="2016-02" db="EMBL/GenBank/DDBJ databases">
        <title>Draft genome of pathogenic Streptomyces sp. in Japan.</title>
        <authorList>
            <person name="Tomihama T."/>
            <person name="Ikenaga M."/>
            <person name="Sakai M."/>
            <person name="Okubo T."/>
            <person name="Ikeda S."/>
        </authorList>
    </citation>
    <scope>NUCLEOTIDE SEQUENCE [LARGE SCALE GENOMIC DNA]</scope>
    <source>
        <strain evidence="10">S58</strain>
    </source>
</reference>
<feature type="domain" description="RDD" evidence="8">
    <location>
        <begin position="87"/>
        <end position="216"/>
    </location>
</feature>
<dbReference type="GO" id="GO:0005886">
    <property type="term" value="C:plasma membrane"/>
    <property type="evidence" value="ECO:0007669"/>
    <property type="project" value="UniProtKB-SubCell"/>
</dbReference>
<evidence type="ECO:0000256" key="1">
    <source>
        <dbReference type="ARBA" id="ARBA00004651"/>
    </source>
</evidence>
<evidence type="ECO:0000256" key="5">
    <source>
        <dbReference type="ARBA" id="ARBA00023136"/>
    </source>
</evidence>
<name>A0A100JTK2_STRSC</name>
<reference evidence="9 10" key="2">
    <citation type="journal article" date="2016" name="Genome Announc.">
        <title>Draft Genome Sequences of Streptomyces scabiei S58, Streptomyces turgidiscabies T45, and Streptomyces acidiscabies a10, the Pathogens of Potato Common Scab, Isolated in Japan.</title>
        <authorList>
            <person name="Tomihama T."/>
            <person name="Nishi Y."/>
            <person name="Sakai M."/>
            <person name="Ikenaga M."/>
            <person name="Okubo T."/>
            <person name="Ikeda S."/>
        </authorList>
    </citation>
    <scope>NUCLEOTIDE SEQUENCE [LARGE SCALE GENOMIC DNA]</scope>
    <source>
        <strain evidence="9 10">S58</strain>
    </source>
</reference>
<organism evidence="9 10">
    <name type="scientific">Streptomyces scabiei</name>
    <dbReference type="NCBI Taxonomy" id="1930"/>
    <lineage>
        <taxon>Bacteria</taxon>
        <taxon>Bacillati</taxon>
        <taxon>Actinomycetota</taxon>
        <taxon>Actinomycetes</taxon>
        <taxon>Kitasatosporales</taxon>
        <taxon>Streptomycetaceae</taxon>
        <taxon>Streptomyces</taxon>
    </lineage>
</organism>
<reference evidence="10" key="1">
    <citation type="submission" date="2015-11" db="EMBL/GenBank/DDBJ databases">
        <authorList>
            <consortium name="Cross-ministerial Strategic Innovation Promotion Program (SIP) consortium"/>
            <person name="Tomihama T."/>
            <person name="Ikenaga M."/>
            <person name="Sakai M."/>
            <person name="Okubo T."/>
            <person name="Ikeda S."/>
        </authorList>
    </citation>
    <scope>NUCLEOTIDE SEQUENCE [LARGE SCALE GENOMIC DNA]</scope>
    <source>
        <strain evidence="10">S58</strain>
    </source>
</reference>
<feature type="transmembrane region" description="Helical" evidence="7">
    <location>
        <begin position="131"/>
        <end position="148"/>
    </location>
</feature>
<dbReference type="EMBL" id="BCMM01000030">
    <property type="protein sequence ID" value="GAQ65439.1"/>
    <property type="molecule type" value="Genomic_DNA"/>
</dbReference>
<keyword evidence="5 7" id="KW-0472">Membrane</keyword>
<keyword evidence="4 7" id="KW-1133">Transmembrane helix</keyword>
<evidence type="ECO:0000256" key="2">
    <source>
        <dbReference type="ARBA" id="ARBA00022475"/>
    </source>
</evidence>
<evidence type="ECO:0000256" key="6">
    <source>
        <dbReference type="SAM" id="MobiDB-lite"/>
    </source>
</evidence>
<dbReference type="PANTHER" id="PTHR36115">
    <property type="entry name" value="PROLINE-RICH ANTIGEN HOMOLOG-RELATED"/>
    <property type="match status" value="1"/>
</dbReference>
<dbReference type="InterPro" id="IPR010432">
    <property type="entry name" value="RDD"/>
</dbReference>
<keyword evidence="2" id="KW-1003">Cell membrane</keyword>
<comment type="caution">
    <text evidence="9">The sequence shown here is derived from an EMBL/GenBank/DDBJ whole genome shotgun (WGS) entry which is preliminary data.</text>
</comment>
<proteinExistence type="predicted"/>
<sequence length="228" mass="25526">MFGYEPRAVWADLRRLLHRQTTTDSAHAGRPRTVQTHPPEGTMADQPHHTHHPADPTPPPYAQFRPYPGPAYGYAMPFAPATEPAGLAGLGARFGARLLDVILWYALYFIPAIPVMTWIDGGGGSTARTVLLAWLAVSFVLYFPFAVWKFGATLGKRVCGVRIVRRETAHPVGFWRALGRELFWLIAFIIPVLSLLNPLWCCWDKPYRQCLHDKTADTMVTNSSGRTE</sequence>
<evidence type="ECO:0000313" key="9">
    <source>
        <dbReference type="EMBL" id="GAQ65439.1"/>
    </source>
</evidence>
<dbReference type="Pfam" id="PF06271">
    <property type="entry name" value="RDD"/>
    <property type="match status" value="1"/>
</dbReference>
<evidence type="ECO:0000256" key="7">
    <source>
        <dbReference type="SAM" id="Phobius"/>
    </source>
</evidence>
<accession>A0A100JTK2</accession>
<gene>
    <name evidence="9" type="ORF">SsS58_05848</name>
</gene>
<feature type="region of interest" description="Disordered" evidence="6">
    <location>
        <begin position="21"/>
        <end position="60"/>
    </location>
</feature>
<evidence type="ECO:0000256" key="3">
    <source>
        <dbReference type="ARBA" id="ARBA00022692"/>
    </source>
</evidence>
<feature type="transmembrane region" description="Helical" evidence="7">
    <location>
        <begin position="182"/>
        <end position="200"/>
    </location>
</feature>